<sequence>MLFKFACYFPAETPHFFIINIESDVWMVELLKAIQMELQSLGEDVSRTGLWLFKADVPLQPEEDLPSHARLWLHNQPANSHLSDKRKIASLFPNGPHLSDDQLDIIVADGEVLELVEGLGDPDDTYRRKVKKALDDRLKRFPPAPSPSDLVHSSHKLAELLGGEMPSIHLGRPGGVPVAIFNPALASLQRCLDNLEEVQVTRSEVERAAKYLRCAVAFYEDDAHRQNAIKELVDEAIGEKGEWGSTLSWADNIKPDGSWWYNSFLLLVLELKNTLGLSGDAPLQAVFDYSKIVSRDKYKRFREFGNFPIVLVGATGNRFEISIAVCLGPIYVTKLLTLDLSLGFHASDNIIRLACVFGALSRCRLNLRHYYDSVSNLKPPRLSCLYPNPTLVDRSKTLPALTYRQFLSRAGRPTSALVDLGNMTTSMYIATLGDTNEVIVKFTARYNEAAHRLLADVDLAPKLHFCERVIGDLYMVVMDRVDGTSVWQFQEDDKPVPAIVWKDINEAVRILHAEGIVFGDL</sequence>
<reference evidence="1 2" key="1">
    <citation type="submission" date="2014-04" db="EMBL/GenBank/DDBJ databases">
        <authorList>
            <consortium name="DOE Joint Genome Institute"/>
            <person name="Kuo A."/>
            <person name="Gay G."/>
            <person name="Dore J."/>
            <person name="Kohler A."/>
            <person name="Nagy L.G."/>
            <person name="Floudas D."/>
            <person name="Copeland A."/>
            <person name="Barry K.W."/>
            <person name="Cichocki N."/>
            <person name="Veneault-Fourrey C."/>
            <person name="LaButti K."/>
            <person name="Lindquist E.A."/>
            <person name="Lipzen A."/>
            <person name="Lundell T."/>
            <person name="Morin E."/>
            <person name="Murat C."/>
            <person name="Sun H."/>
            <person name="Tunlid A."/>
            <person name="Henrissat B."/>
            <person name="Grigoriev I.V."/>
            <person name="Hibbett D.S."/>
            <person name="Martin F."/>
            <person name="Nordberg H.P."/>
            <person name="Cantor M.N."/>
            <person name="Hua S.X."/>
        </authorList>
    </citation>
    <scope>NUCLEOTIDE SEQUENCE [LARGE SCALE GENOMIC DNA]</scope>
    <source>
        <strain evidence="2">h7</strain>
    </source>
</reference>
<keyword evidence="2" id="KW-1185">Reference proteome</keyword>
<dbReference type="EMBL" id="KN831806">
    <property type="protein sequence ID" value="KIM36299.1"/>
    <property type="molecule type" value="Genomic_DNA"/>
</dbReference>
<dbReference type="Proteomes" id="UP000053424">
    <property type="component" value="Unassembled WGS sequence"/>
</dbReference>
<name>A0A0C3BW42_HEBCY</name>
<dbReference type="SUPFAM" id="SSF56112">
    <property type="entry name" value="Protein kinase-like (PK-like)"/>
    <property type="match status" value="1"/>
</dbReference>
<dbReference type="HOGENOM" id="CLU_013871_5_1_1"/>
<dbReference type="AlphaFoldDB" id="A0A0C3BW42"/>
<dbReference type="InterPro" id="IPR011009">
    <property type="entry name" value="Kinase-like_dom_sf"/>
</dbReference>
<evidence type="ECO:0000313" key="1">
    <source>
        <dbReference type="EMBL" id="KIM36299.1"/>
    </source>
</evidence>
<accession>A0A0C3BW42</accession>
<organism evidence="1 2">
    <name type="scientific">Hebeloma cylindrosporum</name>
    <dbReference type="NCBI Taxonomy" id="76867"/>
    <lineage>
        <taxon>Eukaryota</taxon>
        <taxon>Fungi</taxon>
        <taxon>Dikarya</taxon>
        <taxon>Basidiomycota</taxon>
        <taxon>Agaricomycotina</taxon>
        <taxon>Agaricomycetes</taxon>
        <taxon>Agaricomycetidae</taxon>
        <taxon>Agaricales</taxon>
        <taxon>Agaricineae</taxon>
        <taxon>Hymenogastraceae</taxon>
        <taxon>Hebeloma</taxon>
    </lineage>
</organism>
<protein>
    <recommendedName>
        <fullName evidence="3">Protein kinase domain-containing protein</fullName>
    </recommendedName>
</protein>
<reference evidence="2" key="2">
    <citation type="submission" date="2015-01" db="EMBL/GenBank/DDBJ databases">
        <title>Evolutionary Origins and Diversification of the Mycorrhizal Mutualists.</title>
        <authorList>
            <consortium name="DOE Joint Genome Institute"/>
            <consortium name="Mycorrhizal Genomics Consortium"/>
            <person name="Kohler A."/>
            <person name="Kuo A."/>
            <person name="Nagy L.G."/>
            <person name="Floudas D."/>
            <person name="Copeland A."/>
            <person name="Barry K.W."/>
            <person name="Cichocki N."/>
            <person name="Veneault-Fourrey C."/>
            <person name="LaButti K."/>
            <person name="Lindquist E.A."/>
            <person name="Lipzen A."/>
            <person name="Lundell T."/>
            <person name="Morin E."/>
            <person name="Murat C."/>
            <person name="Riley R."/>
            <person name="Ohm R."/>
            <person name="Sun H."/>
            <person name="Tunlid A."/>
            <person name="Henrissat B."/>
            <person name="Grigoriev I.V."/>
            <person name="Hibbett D.S."/>
            <person name="Martin F."/>
        </authorList>
    </citation>
    <scope>NUCLEOTIDE SEQUENCE [LARGE SCALE GENOMIC DNA]</scope>
    <source>
        <strain evidence="2">h7</strain>
    </source>
</reference>
<dbReference type="OrthoDB" id="3250441at2759"/>
<evidence type="ECO:0000313" key="2">
    <source>
        <dbReference type="Proteomes" id="UP000053424"/>
    </source>
</evidence>
<evidence type="ECO:0008006" key="3">
    <source>
        <dbReference type="Google" id="ProtNLM"/>
    </source>
</evidence>
<proteinExistence type="predicted"/>
<gene>
    <name evidence="1" type="ORF">M413DRAFT_31722</name>
</gene>